<comment type="catalytic activity">
    <reaction evidence="7">
        <text>L-threonyl-[protein] + ATP = O-phospho-L-threonyl-[protein] + ADP + H(+)</text>
        <dbReference type="Rhea" id="RHEA:46608"/>
        <dbReference type="Rhea" id="RHEA-COMP:11060"/>
        <dbReference type="Rhea" id="RHEA-COMP:11605"/>
        <dbReference type="ChEBI" id="CHEBI:15378"/>
        <dbReference type="ChEBI" id="CHEBI:30013"/>
        <dbReference type="ChEBI" id="CHEBI:30616"/>
        <dbReference type="ChEBI" id="CHEBI:61977"/>
        <dbReference type="ChEBI" id="CHEBI:456216"/>
        <dbReference type="EC" id="2.7.11.1"/>
    </reaction>
</comment>
<dbReference type="RefSeq" id="WP_062904425.1">
    <property type="nucleotide sequence ID" value="NZ_CP012275.1"/>
</dbReference>
<dbReference type="Pfam" id="PF03793">
    <property type="entry name" value="PASTA"/>
    <property type="match status" value="2"/>
</dbReference>
<evidence type="ECO:0000313" key="14">
    <source>
        <dbReference type="Proteomes" id="UP000076405"/>
    </source>
</evidence>
<dbReference type="PROSITE" id="PS00107">
    <property type="entry name" value="PROTEIN_KINASE_ATP"/>
    <property type="match status" value="1"/>
</dbReference>
<evidence type="ECO:0000256" key="9">
    <source>
        <dbReference type="PROSITE-ProRule" id="PRU10141"/>
    </source>
</evidence>
<name>A0AAC9B0V9_9LACO</name>
<evidence type="ECO:0000256" key="5">
    <source>
        <dbReference type="ARBA" id="ARBA00022777"/>
    </source>
</evidence>
<dbReference type="Gene3D" id="3.30.200.20">
    <property type="entry name" value="Phosphorylase Kinase, domain 1"/>
    <property type="match status" value="1"/>
</dbReference>
<feature type="transmembrane region" description="Helical" evidence="10">
    <location>
        <begin position="339"/>
        <end position="361"/>
    </location>
</feature>
<protein>
    <recommendedName>
        <fullName evidence="1">non-specific serine/threonine protein kinase</fullName>
        <ecNumber evidence="1">2.7.11.1</ecNumber>
    </recommendedName>
</protein>
<dbReference type="InterPro" id="IPR005543">
    <property type="entry name" value="PASTA_dom"/>
</dbReference>
<evidence type="ECO:0000256" key="4">
    <source>
        <dbReference type="ARBA" id="ARBA00022741"/>
    </source>
</evidence>
<evidence type="ECO:0000259" key="12">
    <source>
        <dbReference type="PROSITE" id="PS51178"/>
    </source>
</evidence>
<keyword evidence="6 9" id="KW-0067">ATP-binding</keyword>
<dbReference type="InterPro" id="IPR008271">
    <property type="entry name" value="Ser/Thr_kinase_AS"/>
</dbReference>
<keyword evidence="10" id="KW-1133">Transmembrane helix</keyword>
<feature type="domain" description="PASTA" evidence="12">
    <location>
        <begin position="429"/>
        <end position="496"/>
    </location>
</feature>
<dbReference type="Gene3D" id="1.10.510.10">
    <property type="entry name" value="Transferase(Phosphotransferase) domain 1"/>
    <property type="match status" value="1"/>
</dbReference>
<feature type="domain" description="PASTA" evidence="12">
    <location>
        <begin position="361"/>
        <end position="428"/>
    </location>
</feature>
<evidence type="ECO:0000259" key="11">
    <source>
        <dbReference type="PROSITE" id="PS50011"/>
    </source>
</evidence>
<keyword evidence="10" id="KW-0472">Membrane</keyword>
<organism evidence="13 14">
    <name type="scientific">Pediococcus damnosus</name>
    <dbReference type="NCBI Taxonomy" id="51663"/>
    <lineage>
        <taxon>Bacteria</taxon>
        <taxon>Bacillati</taxon>
        <taxon>Bacillota</taxon>
        <taxon>Bacilli</taxon>
        <taxon>Lactobacillales</taxon>
        <taxon>Lactobacillaceae</taxon>
        <taxon>Pediococcus</taxon>
    </lineage>
</organism>
<dbReference type="PANTHER" id="PTHR43289">
    <property type="entry name" value="MITOGEN-ACTIVATED PROTEIN KINASE KINASE KINASE 20-RELATED"/>
    <property type="match status" value="1"/>
</dbReference>
<dbReference type="GO" id="GO:0004674">
    <property type="term" value="F:protein serine/threonine kinase activity"/>
    <property type="evidence" value="ECO:0007669"/>
    <property type="project" value="UniProtKB-KW"/>
</dbReference>
<proteinExistence type="predicted"/>
<dbReference type="InterPro" id="IPR000719">
    <property type="entry name" value="Prot_kinase_dom"/>
</dbReference>
<dbReference type="Proteomes" id="UP000076405">
    <property type="component" value="Chromosome"/>
</dbReference>
<dbReference type="NCBIfam" id="NF033483">
    <property type="entry name" value="PknB_PASTA_kin"/>
    <property type="match status" value="1"/>
</dbReference>
<comment type="catalytic activity">
    <reaction evidence="8">
        <text>L-seryl-[protein] + ATP = O-phospho-L-seryl-[protein] + ADP + H(+)</text>
        <dbReference type="Rhea" id="RHEA:17989"/>
        <dbReference type="Rhea" id="RHEA-COMP:9863"/>
        <dbReference type="Rhea" id="RHEA-COMP:11604"/>
        <dbReference type="ChEBI" id="CHEBI:15378"/>
        <dbReference type="ChEBI" id="CHEBI:29999"/>
        <dbReference type="ChEBI" id="CHEBI:30616"/>
        <dbReference type="ChEBI" id="CHEBI:83421"/>
        <dbReference type="ChEBI" id="CHEBI:456216"/>
        <dbReference type="EC" id="2.7.11.1"/>
    </reaction>
</comment>
<dbReference type="FunFam" id="1.10.510.10:FF:000021">
    <property type="entry name" value="Serine/threonine protein kinase"/>
    <property type="match status" value="1"/>
</dbReference>
<evidence type="ECO:0000256" key="10">
    <source>
        <dbReference type="SAM" id="Phobius"/>
    </source>
</evidence>
<dbReference type="SMART" id="SM00220">
    <property type="entry name" value="S_TKc"/>
    <property type="match status" value="1"/>
</dbReference>
<dbReference type="Pfam" id="PF00069">
    <property type="entry name" value="Pkinase"/>
    <property type="match status" value="1"/>
</dbReference>
<dbReference type="PANTHER" id="PTHR43289:SF34">
    <property type="entry name" value="SERINE_THREONINE-PROTEIN KINASE YBDM-RELATED"/>
    <property type="match status" value="1"/>
</dbReference>
<feature type="binding site" evidence="9">
    <location>
        <position position="40"/>
    </location>
    <ligand>
        <name>ATP</name>
        <dbReference type="ChEBI" id="CHEBI:30616"/>
    </ligand>
</feature>
<dbReference type="CDD" id="cd14014">
    <property type="entry name" value="STKc_PknB_like"/>
    <property type="match status" value="1"/>
</dbReference>
<keyword evidence="3" id="KW-0808">Transferase</keyword>
<evidence type="ECO:0000256" key="8">
    <source>
        <dbReference type="ARBA" id="ARBA00048679"/>
    </source>
</evidence>
<sequence>MTPNQTLNGRYRVISSLGEGGMSDVYLSRDLILKRDVAVKLIRFDLQNDDKTIQRFQREALATTEIVHPNIVSVYDVGEDNGIHYLVMEYIDGTDLKQYIKDHFPIPYQKVIDIMEQILSGVAAAHAHGIIHRDLKPQNVLMDKNGSAKISDFGVAVAQQDQTITQTNAVVGSVHYLSPEQARGHLATKRSDIYSLGIILYEMLTGRVPFEGENAVSIAIKHSQNQIPLVRDFDPRIPQALENVILKATAKNPFDRYASATEMANDLKTSLSPSRADEPRFVTQSSNDQTIIAKASHFGPTAIKDVAEVKAISQPNNEKKSTSTVTKKRRNRHPLRKKIAIFLGLLTLFIVGIAVAFYLSFPKVVSIPDVSGMTQNEATAVLKKKNLKVGQITRTGNQKVDYKRVIETLPKSKKQVQVGVAVNIVISQGPNSYVVENYIGNSYTQVAKKLRAKGFKIKKTKVQTMQFDHGKIIYQSVVPDQVVVPRATTIRFSVTE</sequence>
<dbReference type="FunFam" id="3.30.200.20:FF:000035">
    <property type="entry name" value="Serine/threonine protein kinase Stk1"/>
    <property type="match status" value="1"/>
</dbReference>
<accession>A0AAC9B0V9</accession>
<dbReference type="PROSITE" id="PS50011">
    <property type="entry name" value="PROTEIN_KINASE_DOM"/>
    <property type="match status" value="1"/>
</dbReference>
<dbReference type="SUPFAM" id="SSF56112">
    <property type="entry name" value="Protein kinase-like (PK-like)"/>
    <property type="match status" value="1"/>
</dbReference>
<evidence type="ECO:0000313" key="13">
    <source>
        <dbReference type="EMBL" id="AMV62215.1"/>
    </source>
</evidence>
<feature type="domain" description="Protein kinase" evidence="11">
    <location>
        <begin position="11"/>
        <end position="281"/>
    </location>
</feature>
<dbReference type="InterPro" id="IPR011009">
    <property type="entry name" value="Kinase-like_dom_sf"/>
</dbReference>
<evidence type="ECO:0000256" key="2">
    <source>
        <dbReference type="ARBA" id="ARBA00022527"/>
    </source>
</evidence>
<dbReference type="EMBL" id="CP012275">
    <property type="protein sequence ID" value="AMV62215.1"/>
    <property type="molecule type" value="Genomic_DNA"/>
</dbReference>
<keyword evidence="2 13" id="KW-0723">Serine/threonine-protein kinase</keyword>
<evidence type="ECO:0000256" key="1">
    <source>
        <dbReference type="ARBA" id="ARBA00012513"/>
    </source>
</evidence>
<evidence type="ECO:0000256" key="7">
    <source>
        <dbReference type="ARBA" id="ARBA00047899"/>
    </source>
</evidence>
<dbReference type="EC" id="2.7.11.1" evidence="1"/>
<dbReference type="GO" id="GO:0005524">
    <property type="term" value="F:ATP binding"/>
    <property type="evidence" value="ECO:0007669"/>
    <property type="project" value="UniProtKB-UniRule"/>
</dbReference>
<dbReference type="PROSITE" id="PS00108">
    <property type="entry name" value="PROTEIN_KINASE_ST"/>
    <property type="match status" value="1"/>
</dbReference>
<dbReference type="AlphaFoldDB" id="A0AAC9B0V9"/>
<reference evidence="13 14" key="1">
    <citation type="journal article" date="2016" name="PLoS ONE">
        <title>The Identification of Novel Diagnostic Marker Genes for the Detection of Beer Spoiling Pediococcus damnosus Strains Using the BlAst Diagnostic Gene findEr.</title>
        <authorList>
            <person name="Behr J."/>
            <person name="Geissler A.J."/>
            <person name="Schmid J."/>
            <person name="Zehe A."/>
            <person name="Vogel R.F."/>
        </authorList>
    </citation>
    <scope>NUCLEOTIDE SEQUENCE [LARGE SCALE GENOMIC DNA]</scope>
    <source>
        <strain evidence="13 14">TMW 2.1533</strain>
    </source>
</reference>
<keyword evidence="4 9" id="KW-0547">Nucleotide-binding</keyword>
<evidence type="ECO:0000256" key="6">
    <source>
        <dbReference type="ARBA" id="ARBA00022840"/>
    </source>
</evidence>
<keyword evidence="5 13" id="KW-0418">Kinase</keyword>
<evidence type="ECO:0000256" key="3">
    <source>
        <dbReference type="ARBA" id="ARBA00022679"/>
    </source>
</evidence>
<gene>
    <name evidence="13" type="ORF">ADU70_0717</name>
</gene>
<dbReference type="SMART" id="SM00740">
    <property type="entry name" value="PASTA"/>
    <property type="match status" value="2"/>
</dbReference>
<dbReference type="InterPro" id="IPR017441">
    <property type="entry name" value="Protein_kinase_ATP_BS"/>
</dbReference>
<keyword evidence="10" id="KW-0812">Transmembrane</keyword>
<dbReference type="PROSITE" id="PS51178">
    <property type="entry name" value="PASTA"/>
    <property type="match status" value="2"/>
</dbReference>
<dbReference type="Gene3D" id="3.30.10.20">
    <property type="match status" value="2"/>
</dbReference>
<dbReference type="CDD" id="cd06577">
    <property type="entry name" value="PASTA_pknB"/>
    <property type="match status" value="1"/>
</dbReference>